<keyword evidence="1" id="KW-1133">Transmembrane helix</keyword>
<dbReference type="Proteomes" id="UP001187192">
    <property type="component" value="Unassembled WGS sequence"/>
</dbReference>
<keyword evidence="1" id="KW-0812">Transmembrane</keyword>
<proteinExistence type="predicted"/>
<protein>
    <submittedName>
        <fullName evidence="2">Uncharacterized protein</fullName>
    </submittedName>
</protein>
<gene>
    <name evidence="2" type="ORF">TIFTF001_028411</name>
</gene>
<evidence type="ECO:0000256" key="1">
    <source>
        <dbReference type="SAM" id="Phobius"/>
    </source>
</evidence>
<dbReference type="EMBL" id="BTGU01000086">
    <property type="protein sequence ID" value="GMN59298.1"/>
    <property type="molecule type" value="Genomic_DNA"/>
</dbReference>
<reference evidence="2" key="1">
    <citation type="submission" date="2023-07" db="EMBL/GenBank/DDBJ databases">
        <title>draft genome sequence of fig (Ficus carica).</title>
        <authorList>
            <person name="Takahashi T."/>
            <person name="Nishimura K."/>
        </authorList>
    </citation>
    <scope>NUCLEOTIDE SEQUENCE</scope>
</reference>
<organism evidence="2 3">
    <name type="scientific">Ficus carica</name>
    <name type="common">Common fig</name>
    <dbReference type="NCBI Taxonomy" id="3494"/>
    <lineage>
        <taxon>Eukaryota</taxon>
        <taxon>Viridiplantae</taxon>
        <taxon>Streptophyta</taxon>
        <taxon>Embryophyta</taxon>
        <taxon>Tracheophyta</taxon>
        <taxon>Spermatophyta</taxon>
        <taxon>Magnoliopsida</taxon>
        <taxon>eudicotyledons</taxon>
        <taxon>Gunneridae</taxon>
        <taxon>Pentapetalae</taxon>
        <taxon>rosids</taxon>
        <taxon>fabids</taxon>
        <taxon>Rosales</taxon>
        <taxon>Moraceae</taxon>
        <taxon>Ficeae</taxon>
        <taxon>Ficus</taxon>
    </lineage>
</organism>
<evidence type="ECO:0000313" key="2">
    <source>
        <dbReference type="EMBL" id="GMN59298.1"/>
    </source>
</evidence>
<name>A0AA88IWH5_FICCA</name>
<feature type="transmembrane region" description="Helical" evidence="1">
    <location>
        <begin position="15"/>
        <end position="37"/>
    </location>
</feature>
<dbReference type="AlphaFoldDB" id="A0AA88IWH5"/>
<keyword evidence="1" id="KW-0472">Membrane</keyword>
<keyword evidence="3" id="KW-1185">Reference proteome</keyword>
<evidence type="ECO:0000313" key="3">
    <source>
        <dbReference type="Proteomes" id="UP001187192"/>
    </source>
</evidence>
<sequence length="49" mass="5032">MRRKGGGVGARADPVALAAAAAFTASFSARFLAIIYLGGGKINLHRVQC</sequence>
<accession>A0AA88IWH5</accession>
<comment type="caution">
    <text evidence="2">The sequence shown here is derived from an EMBL/GenBank/DDBJ whole genome shotgun (WGS) entry which is preliminary data.</text>
</comment>